<evidence type="ECO:0000256" key="1">
    <source>
        <dbReference type="ARBA" id="ARBA00022669"/>
    </source>
</evidence>
<dbReference type="InterPro" id="IPR036861">
    <property type="entry name" value="Endochitinase-like_sf"/>
</dbReference>
<dbReference type="HOGENOM" id="CLU_090735_0_0_1"/>
<proteinExistence type="predicted"/>
<keyword evidence="5" id="KW-1185">Reference proteome</keyword>
<comment type="caution">
    <text evidence="2">Lacks conserved residue(s) required for the propagation of feature annotation.</text>
</comment>
<dbReference type="SUPFAM" id="SSF57016">
    <property type="entry name" value="Plant lectins/antimicrobial peptides"/>
    <property type="match status" value="1"/>
</dbReference>
<dbReference type="AlphaFoldDB" id="U1GNU8"/>
<dbReference type="GO" id="GO:0008061">
    <property type="term" value="F:chitin binding"/>
    <property type="evidence" value="ECO:0007669"/>
    <property type="project" value="UniProtKB-UniRule"/>
</dbReference>
<evidence type="ECO:0000313" key="5">
    <source>
        <dbReference type="Proteomes" id="UP000019373"/>
    </source>
</evidence>
<dbReference type="Proteomes" id="UP000019373">
    <property type="component" value="Unassembled WGS sequence"/>
</dbReference>
<dbReference type="PROSITE" id="PS50941">
    <property type="entry name" value="CHIT_BIND_I_2"/>
    <property type="match status" value="1"/>
</dbReference>
<dbReference type="EMBL" id="KE720909">
    <property type="protein sequence ID" value="ERF73978.1"/>
    <property type="molecule type" value="Genomic_DNA"/>
</dbReference>
<organism evidence="4 5">
    <name type="scientific">Endocarpon pusillum (strain Z07020 / HMAS-L-300199)</name>
    <name type="common">Lichen-forming fungus</name>
    <dbReference type="NCBI Taxonomy" id="1263415"/>
    <lineage>
        <taxon>Eukaryota</taxon>
        <taxon>Fungi</taxon>
        <taxon>Dikarya</taxon>
        <taxon>Ascomycota</taxon>
        <taxon>Pezizomycotina</taxon>
        <taxon>Eurotiomycetes</taxon>
        <taxon>Chaetothyriomycetidae</taxon>
        <taxon>Verrucariales</taxon>
        <taxon>Verrucariaceae</taxon>
        <taxon>Endocarpon</taxon>
    </lineage>
</organism>
<sequence>MKSGCVKRAIVSAGGPKISCEFQGYDIRVRVLPAKKRSLATDAPPPVKREMIKRQMVTATPELLSRASYPTYTYTTTPPTLESTVKSTYTTQIVLNSFTGWPTEPTSTPNPSTDGRCGPDFGGTTCEGTSYSDCCSIYGWCGSESSSCGHLICDPEHDTCDPVPEEPPVSQNGACGPPSFIGATFAGSTFGDG</sequence>
<accession>U1GNU8</accession>
<evidence type="ECO:0000259" key="3">
    <source>
        <dbReference type="PROSITE" id="PS50941"/>
    </source>
</evidence>
<dbReference type="Gene3D" id="3.30.60.10">
    <property type="entry name" value="Endochitinase-like"/>
    <property type="match status" value="1"/>
</dbReference>
<keyword evidence="2" id="KW-1015">Disulfide bond</keyword>
<keyword evidence="1 2" id="KW-0147">Chitin-binding</keyword>
<feature type="disulfide bond" evidence="2">
    <location>
        <begin position="134"/>
        <end position="148"/>
    </location>
</feature>
<dbReference type="GeneID" id="19238830"/>
<evidence type="ECO:0000256" key="2">
    <source>
        <dbReference type="PROSITE-ProRule" id="PRU00261"/>
    </source>
</evidence>
<dbReference type="RefSeq" id="XP_007800290.1">
    <property type="nucleotide sequence ID" value="XM_007802099.1"/>
</dbReference>
<dbReference type="InterPro" id="IPR001002">
    <property type="entry name" value="Chitin-bd_1"/>
</dbReference>
<feature type="domain" description="Chitin-binding type-1" evidence="3">
    <location>
        <begin position="114"/>
        <end position="162"/>
    </location>
</feature>
<evidence type="ECO:0000313" key="4">
    <source>
        <dbReference type="EMBL" id="ERF73978.1"/>
    </source>
</evidence>
<name>U1GNU8_ENDPU</name>
<protein>
    <recommendedName>
        <fullName evidence="3">Chitin-binding type-1 domain-containing protein</fullName>
    </recommendedName>
</protein>
<reference evidence="5" key="1">
    <citation type="journal article" date="2014" name="BMC Genomics">
        <title>Genome characteristics reveal the impact of lichenization on lichen-forming fungus Endocarpon pusillum Hedwig (Verrucariales, Ascomycota).</title>
        <authorList>
            <person name="Wang Y.-Y."/>
            <person name="Liu B."/>
            <person name="Zhang X.-Y."/>
            <person name="Zhou Q.-M."/>
            <person name="Zhang T."/>
            <person name="Li H."/>
            <person name="Yu Y.-F."/>
            <person name="Zhang X.-L."/>
            <person name="Hao X.-Y."/>
            <person name="Wang M."/>
            <person name="Wang L."/>
            <person name="Wei J.-C."/>
        </authorList>
    </citation>
    <scope>NUCLEOTIDE SEQUENCE [LARGE SCALE GENOMIC DNA]</scope>
    <source>
        <strain evidence="5">Z07020 / HMAS-L-300199</strain>
    </source>
</reference>
<dbReference type="OrthoDB" id="4506133at2759"/>
<gene>
    <name evidence="4" type="ORF">EPUS_03792</name>
</gene>